<dbReference type="Proteomes" id="UP001500888">
    <property type="component" value="Unassembled WGS sequence"/>
</dbReference>
<comment type="caution">
    <text evidence="1">The sequence shown here is derived from an EMBL/GenBank/DDBJ whole genome shotgun (WGS) entry which is preliminary data.</text>
</comment>
<accession>A0ABP7HY90</accession>
<dbReference type="EMBL" id="BAAAZR010000004">
    <property type="protein sequence ID" value="GAA3805130.1"/>
    <property type="molecule type" value="Genomic_DNA"/>
</dbReference>
<reference evidence="2" key="1">
    <citation type="journal article" date="2019" name="Int. J. Syst. Evol. Microbiol.">
        <title>The Global Catalogue of Microorganisms (GCM) 10K type strain sequencing project: providing services to taxonomists for standard genome sequencing and annotation.</title>
        <authorList>
            <consortium name="The Broad Institute Genomics Platform"/>
            <consortium name="The Broad Institute Genome Sequencing Center for Infectious Disease"/>
            <person name="Wu L."/>
            <person name="Ma J."/>
        </authorList>
    </citation>
    <scope>NUCLEOTIDE SEQUENCE [LARGE SCALE GENOMIC DNA]</scope>
    <source>
        <strain evidence="2">JCM 16908</strain>
    </source>
</reference>
<keyword evidence="2" id="KW-1185">Reference proteome</keyword>
<organism evidence="1 2">
    <name type="scientific">Sphaerisporangium flaviroseum</name>
    <dbReference type="NCBI Taxonomy" id="509199"/>
    <lineage>
        <taxon>Bacteria</taxon>
        <taxon>Bacillati</taxon>
        <taxon>Actinomycetota</taxon>
        <taxon>Actinomycetes</taxon>
        <taxon>Streptosporangiales</taxon>
        <taxon>Streptosporangiaceae</taxon>
        <taxon>Sphaerisporangium</taxon>
    </lineage>
</organism>
<evidence type="ECO:0000313" key="1">
    <source>
        <dbReference type="EMBL" id="GAA3805130.1"/>
    </source>
</evidence>
<gene>
    <name evidence="1" type="ORF">GCM10022226_26300</name>
</gene>
<evidence type="ECO:0000313" key="2">
    <source>
        <dbReference type="Proteomes" id="UP001500888"/>
    </source>
</evidence>
<protein>
    <submittedName>
        <fullName evidence="1">Uncharacterized protein</fullName>
    </submittedName>
</protein>
<sequence length="332" mass="35992">MPRQGGFPGVAISADLGAKVGSHPPFPADHGDPGGHLLGRGIVAAAQATLQRFQVIAGSGEFFGAGSEGGLRARRGVHEDTPQVHHRVALARSGQRHGVLHDVPRSPLISRFAGVPLSDIFHRGGRGHLQPTQHLGCDIGLGRRCDEGDLLAVHRGQIRIRDQLGVADHQQPPAASELLQRLHRADDLPDLARASVERAMEDRDCAITADGDPGLNLLQVRAAVLGMTKLRRRESRRGLNVVAVQGDRGHVPVHAGHIDAEPLDHDQPDRSDQVIEVRGDRVERPADPIIVEQYRIDTERFLNRPVLRPGLHVHQRAGEVNRLAISTSMTCP</sequence>
<name>A0ABP7HY90_9ACTN</name>
<proteinExistence type="predicted"/>